<keyword evidence="3" id="KW-1003">Cell membrane</keyword>
<evidence type="ECO:0000256" key="8">
    <source>
        <dbReference type="ARBA" id="ARBA00037998"/>
    </source>
</evidence>
<feature type="transmembrane region" description="Helical" evidence="9">
    <location>
        <begin position="58"/>
        <end position="78"/>
    </location>
</feature>
<sequence length="353" mass="36238">MSDPLLISLLNALSVGLLLFMLAAGLSLILGLMGVLNMAHAGFYLLGAYAGHALTAPLGYVGALMVAPVLVGLLGAALHGPLLRPRRAAAGPRAHAADLLVTWGLGLLLVEAVQLIWGRSPLATPLPELLQAPAFTLLRDAPGHRQIWAGAAPAAACGAGGCIAFPASRILVMGVALTLAAALWLFLRHTRSGLIVQAALTHPQMVAALGHDVTAVQRRVFGLGCAMAALAGAISGSLFTVEPSLATQLGPLLFVVLVIGGSGSLAGALLGSLLVGALQTLPLAFDLRLADLLAWLPGMPPIGPQTPLWSVWRLGLPQLAGVMPYLMMIAVLVWRPHGLLAATGLKTGEDGTR</sequence>
<dbReference type="Pfam" id="PF02653">
    <property type="entry name" value="BPD_transp_2"/>
    <property type="match status" value="1"/>
</dbReference>
<keyword evidence="11" id="KW-1185">Reference proteome</keyword>
<keyword evidence="6 9" id="KW-1133">Transmembrane helix</keyword>
<feature type="transmembrane region" description="Helical" evidence="9">
    <location>
        <begin position="170"/>
        <end position="187"/>
    </location>
</feature>
<evidence type="ECO:0000256" key="6">
    <source>
        <dbReference type="ARBA" id="ARBA00022989"/>
    </source>
</evidence>
<evidence type="ECO:0000256" key="7">
    <source>
        <dbReference type="ARBA" id="ARBA00023136"/>
    </source>
</evidence>
<name>A0ABU9B595_9BURK</name>
<evidence type="ECO:0000256" key="4">
    <source>
        <dbReference type="ARBA" id="ARBA00022692"/>
    </source>
</evidence>
<evidence type="ECO:0000256" key="5">
    <source>
        <dbReference type="ARBA" id="ARBA00022970"/>
    </source>
</evidence>
<evidence type="ECO:0000256" key="1">
    <source>
        <dbReference type="ARBA" id="ARBA00004651"/>
    </source>
</evidence>
<evidence type="ECO:0000313" key="10">
    <source>
        <dbReference type="EMBL" id="MEK8024904.1"/>
    </source>
</evidence>
<comment type="subcellular location">
    <subcellularLocation>
        <location evidence="1">Cell membrane</location>
        <topology evidence="1">Multi-pass membrane protein</topology>
    </subcellularLocation>
</comment>
<keyword evidence="2" id="KW-0813">Transport</keyword>
<reference evidence="10 11" key="1">
    <citation type="submission" date="2024-04" db="EMBL/GenBank/DDBJ databases">
        <title>Novel species of the genus Ideonella isolated from streams.</title>
        <authorList>
            <person name="Lu H."/>
        </authorList>
    </citation>
    <scope>NUCLEOTIDE SEQUENCE [LARGE SCALE GENOMIC DNA]</scope>
    <source>
        <strain evidence="10 11">BYS139W</strain>
    </source>
</reference>
<evidence type="ECO:0000256" key="9">
    <source>
        <dbReference type="SAM" id="Phobius"/>
    </source>
</evidence>
<keyword evidence="4 9" id="KW-0812">Transmembrane</keyword>
<feature type="transmembrane region" description="Helical" evidence="9">
    <location>
        <begin position="220"/>
        <end position="241"/>
    </location>
</feature>
<accession>A0ABU9B595</accession>
<dbReference type="Proteomes" id="UP001368500">
    <property type="component" value="Unassembled WGS sequence"/>
</dbReference>
<evidence type="ECO:0000256" key="3">
    <source>
        <dbReference type="ARBA" id="ARBA00022475"/>
    </source>
</evidence>
<dbReference type="PANTHER" id="PTHR11795:SF442">
    <property type="entry name" value="ABC TRANSPORTER ATP-BINDING PROTEIN"/>
    <property type="match status" value="1"/>
</dbReference>
<organism evidence="10 11">
    <name type="scientific">Pseudaquabacterium rugosum</name>
    <dbReference type="NCBI Taxonomy" id="2984194"/>
    <lineage>
        <taxon>Bacteria</taxon>
        <taxon>Pseudomonadati</taxon>
        <taxon>Pseudomonadota</taxon>
        <taxon>Betaproteobacteria</taxon>
        <taxon>Burkholderiales</taxon>
        <taxon>Sphaerotilaceae</taxon>
        <taxon>Pseudaquabacterium</taxon>
    </lineage>
</organism>
<proteinExistence type="inferred from homology"/>
<feature type="transmembrane region" description="Helical" evidence="9">
    <location>
        <begin position="253"/>
        <end position="278"/>
    </location>
</feature>
<evidence type="ECO:0000256" key="2">
    <source>
        <dbReference type="ARBA" id="ARBA00022448"/>
    </source>
</evidence>
<dbReference type="InterPro" id="IPR001851">
    <property type="entry name" value="ABC_transp_permease"/>
</dbReference>
<comment type="caution">
    <text evidence="10">The sequence shown here is derived from an EMBL/GenBank/DDBJ whole genome shotgun (WGS) entry which is preliminary data.</text>
</comment>
<evidence type="ECO:0000313" key="11">
    <source>
        <dbReference type="Proteomes" id="UP001368500"/>
    </source>
</evidence>
<dbReference type="CDD" id="cd06582">
    <property type="entry name" value="TM_PBP1_LivH_like"/>
    <property type="match status" value="1"/>
</dbReference>
<keyword evidence="7 9" id="KW-0472">Membrane</keyword>
<dbReference type="RefSeq" id="WP_341372691.1">
    <property type="nucleotide sequence ID" value="NZ_JBBUTF010000003.1"/>
</dbReference>
<comment type="similarity">
    <text evidence="8">Belongs to the binding-protein-dependent transport system permease family. LivHM subfamily.</text>
</comment>
<protein>
    <submittedName>
        <fullName evidence="10">Branched-chain amino acid ABC transporter permease</fullName>
    </submittedName>
</protein>
<dbReference type="EMBL" id="JBBUTF010000003">
    <property type="protein sequence ID" value="MEK8024904.1"/>
    <property type="molecule type" value="Genomic_DNA"/>
</dbReference>
<dbReference type="PANTHER" id="PTHR11795">
    <property type="entry name" value="BRANCHED-CHAIN AMINO ACID TRANSPORT SYSTEM PERMEASE PROTEIN LIVH"/>
    <property type="match status" value="1"/>
</dbReference>
<keyword evidence="5" id="KW-0029">Amino-acid transport</keyword>
<gene>
    <name evidence="10" type="ORF">AACH11_02845</name>
</gene>
<dbReference type="InterPro" id="IPR052157">
    <property type="entry name" value="BCAA_transport_permease"/>
</dbReference>
<feature type="transmembrane region" description="Helical" evidence="9">
    <location>
        <begin position="99"/>
        <end position="117"/>
    </location>
</feature>
<feature type="transmembrane region" description="Helical" evidence="9">
    <location>
        <begin position="12"/>
        <end position="38"/>
    </location>
</feature>